<dbReference type="AlphaFoldDB" id="A0A7W9BPE3"/>
<organism evidence="1 2">
    <name type="scientific">Sphingomonas prati</name>
    <dbReference type="NCBI Taxonomy" id="1843237"/>
    <lineage>
        <taxon>Bacteria</taxon>
        <taxon>Pseudomonadati</taxon>
        <taxon>Pseudomonadota</taxon>
        <taxon>Alphaproteobacteria</taxon>
        <taxon>Sphingomonadales</taxon>
        <taxon>Sphingomonadaceae</taxon>
        <taxon>Sphingomonas</taxon>
    </lineage>
</organism>
<dbReference type="RefSeq" id="WP_157175284.1">
    <property type="nucleotide sequence ID" value="NZ_BMJP01000001.1"/>
</dbReference>
<evidence type="ECO:0000313" key="2">
    <source>
        <dbReference type="Proteomes" id="UP000546701"/>
    </source>
</evidence>
<evidence type="ECO:0000313" key="1">
    <source>
        <dbReference type="EMBL" id="MBB5727693.1"/>
    </source>
</evidence>
<protein>
    <recommendedName>
        <fullName evidence="3">GCN5-related N-acetyltransferase</fullName>
    </recommendedName>
</protein>
<dbReference type="Proteomes" id="UP000546701">
    <property type="component" value="Unassembled WGS sequence"/>
</dbReference>
<sequence>MTSLSLDDRALLEARWLDLTRRTLPRSAAARDWPVSANHCFQRILLDNAVGGCWYDHIAGRPAYAKAPDAVLTEAVRLADLVLDGADLHALNARSLEWRRAAKRRIAASQINPDA</sequence>
<dbReference type="OrthoDB" id="281270at2"/>
<keyword evidence="2" id="KW-1185">Reference proteome</keyword>
<accession>A0A7W9BPE3</accession>
<name>A0A7W9BPE3_9SPHN</name>
<comment type="caution">
    <text evidence="1">The sequence shown here is derived from an EMBL/GenBank/DDBJ whole genome shotgun (WGS) entry which is preliminary data.</text>
</comment>
<proteinExistence type="predicted"/>
<gene>
    <name evidence="1" type="ORF">FHS99_000149</name>
</gene>
<reference evidence="1 2" key="1">
    <citation type="submission" date="2020-08" db="EMBL/GenBank/DDBJ databases">
        <title>Genomic Encyclopedia of Type Strains, Phase IV (KMG-IV): sequencing the most valuable type-strain genomes for metagenomic binning, comparative biology and taxonomic classification.</title>
        <authorList>
            <person name="Goeker M."/>
        </authorList>
    </citation>
    <scope>NUCLEOTIDE SEQUENCE [LARGE SCALE GENOMIC DNA]</scope>
    <source>
        <strain evidence="1 2">DSM 103336</strain>
    </source>
</reference>
<evidence type="ECO:0008006" key="3">
    <source>
        <dbReference type="Google" id="ProtNLM"/>
    </source>
</evidence>
<dbReference type="EMBL" id="JACIJR010000001">
    <property type="protein sequence ID" value="MBB5727693.1"/>
    <property type="molecule type" value="Genomic_DNA"/>
</dbReference>